<dbReference type="AlphaFoldDB" id="A0A839T350"/>
<dbReference type="Proteomes" id="UP000549250">
    <property type="component" value="Unassembled WGS sequence"/>
</dbReference>
<evidence type="ECO:0000313" key="2">
    <source>
        <dbReference type="Proteomes" id="UP000549250"/>
    </source>
</evidence>
<name>A0A839T350_AZOMA</name>
<gene>
    <name evidence="1" type="ORF">FHR87_002371</name>
</gene>
<reference evidence="1 2" key="1">
    <citation type="submission" date="2020-08" db="EMBL/GenBank/DDBJ databases">
        <title>Genomic Encyclopedia of Type Strains, Phase III (KMG-III): the genomes of soil and plant-associated and newly described type strains.</title>
        <authorList>
            <person name="Whitman W."/>
        </authorList>
    </citation>
    <scope>NUCLEOTIDE SEQUENCE [LARGE SCALE GENOMIC DNA]</scope>
    <source>
        <strain evidence="1 2">CECT 4462</strain>
    </source>
</reference>
<sequence>MTRYEIAFSGQLLPKVQPEQVKANLMRLFQCDAQRIEALFSGHRVVIKHNLDQESAEKYHAALQRAGAHVDVCVMPTPIELTAPPVETSRSTSSNDGHLEVIPRDEYMAAFRNVIAPDFGLAPADSDLQRQQPLVASPQLDLSGFTLAPVGSDLGQLPLASSMPLPDISHLHLLD</sequence>
<accession>A0A839T350</accession>
<organism evidence="1 2">
    <name type="scientific">Azomonas macrocytogenes</name>
    <name type="common">Azotobacter macrocytogenes</name>
    <dbReference type="NCBI Taxonomy" id="69962"/>
    <lineage>
        <taxon>Bacteria</taxon>
        <taxon>Pseudomonadati</taxon>
        <taxon>Pseudomonadota</taxon>
        <taxon>Gammaproteobacteria</taxon>
        <taxon>Pseudomonadales</taxon>
        <taxon>Pseudomonadaceae</taxon>
        <taxon>Azomonas</taxon>
    </lineage>
</organism>
<proteinExistence type="predicted"/>
<comment type="caution">
    <text evidence="1">The sequence shown here is derived from an EMBL/GenBank/DDBJ whole genome shotgun (WGS) entry which is preliminary data.</text>
</comment>
<protein>
    <submittedName>
        <fullName evidence="1">Uncharacterized protein</fullName>
    </submittedName>
</protein>
<keyword evidence="2" id="KW-1185">Reference proteome</keyword>
<dbReference type="RefSeq" id="WP_183166872.1">
    <property type="nucleotide sequence ID" value="NZ_JACHXI010000011.1"/>
</dbReference>
<dbReference type="EMBL" id="JACHXI010000011">
    <property type="protein sequence ID" value="MBB3103961.1"/>
    <property type="molecule type" value="Genomic_DNA"/>
</dbReference>
<evidence type="ECO:0000313" key="1">
    <source>
        <dbReference type="EMBL" id="MBB3103961.1"/>
    </source>
</evidence>